<evidence type="ECO:0000256" key="1">
    <source>
        <dbReference type="ARBA" id="ARBA00001946"/>
    </source>
</evidence>
<keyword evidence="6" id="KW-0479">Metal-binding</keyword>
<reference evidence="13 14" key="1">
    <citation type="submission" date="2020-07" db="EMBL/GenBank/DDBJ databases">
        <title>Description of Limosilactobacillus balticus sp. nov., Limosilactobacillus agrestis sp. nov., Limosilactobacillus albertensis sp. nov., Limosilactobacillus rudii sp. nov., Limosilactobacillus fastidiosus sp. nov., five novel Limosilactobacillus species isolated from the vertebrate gastrointestinal tract, and proposal of 6 subspecies of Limosilactobacillus reuteri adapted to the gastrointestinal tract of specific vertebrate hosts.</title>
        <authorList>
            <person name="Li F."/>
            <person name="Cheng C."/>
            <person name="Zheng J."/>
            <person name="Quevedo R.M."/>
            <person name="Li J."/>
            <person name="Roos S."/>
            <person name="Gaenzle M.G."/>
            <person name="Walter J."/>
        </authorList>
    </citation>
    <scope>NUCLEOTIDE SEQUENCE [LARGE SCALE GENOMIC DNA]</scope>
    <source>
        <strain evidence="13 14">RRLNB_1_1</strain>
    </source>
</reference>
<keyword evidence="7" id="KW-0460">Magnesium</keyword>
<comment type="cofactor">
    <cofactor evidence="1">
        <name>Mg(2+)</name>
        <dbReference type="ChEBI" id="CHEBI:18420"/>
    </cofactor>
</comment>
<organism evidence="13 14">
    <name type="scientific">Limosilactobacillus albertensis</name>
    <dbReference type="NCBI Taxonomy" id="2759752"/>
    <lineage>
        <taxon>Bacteria</taxon>
        <taxon>Bacillati</taxon>
        <taxon>Bacillota</taxon>
        <taxon>Bacilli</taxon>
        <taxon>Lactobacillales</taxon>
        <taxon>Lactobacillaceae</taxon>
        <taxon>Limosilactobacillus</taxon>
    </lineage>
</organism>
<protein>
    <recommendedName>
        <fullName evidence="4">Farnesyl diphosphate synthase</fullName>
        <ecNumber evidence="3">2.5.1.10</ecNumber>
    </recommendedName>
    <alternativeName>
        <fullName evidence="10">(2E,6E)-farnesyl diphosphate synthase</fullName>
    </alternativeName>
    <alternativeName>
        <fullName evidence="9">Geranyltranstransferase</fullName>
    </alternativeName>
</protein>
<dbReference type="NCBIfam" id="NF045485">
    <property type="entry name" value="FPPsyn"/>
    <property type="match status" value="1"/>
</dbReference>
<evidence type="ECO:0000256" key="2">
    <source>
        <dbReference type="ARBA" id="ARBA00006706"/>
    </source>
</evidence>
<dbReference type="SFLD" id="SFLDS00005">
    <property type="entry name" value="Isoprenoid_Synthase_Type_I"/>
    <property type="match status" value="1"/>
</dbReference>
<evidence type="ECO:0000256" key="5">
    <source>
        <dbReference type="ARBA" id="ARBA00022679"/>
    </source>
</evidence>
<evidence type="ECO:0000256" key="11">
    <source>
        <dbReference type="ARBA" id="ARBA00049399"/>
    </source>
</evidence>
<evidence type="ECO:0000256" key="8">
    <source>
        <dbReference type="ARBA" id="ARBA00023229"/>
    </source>
</evidence>
<dbReference type="InterPro" id="IPR008949">
    <property type="entry name" value="Isoprenoid_synthase_dom_sf"/>
</dbReference>
<dbReference type="Pfam" id="PF00348">
    <property type="entry name" value="polyprenyl_synt"/>
    <property type="match status" value="1"/>
</dbReference>
<dbReference type="GO" id="GO:0016114">
    <property type="term" value="P:terpenoid biosynthetic process"/>
    <property type="evidence" value="ECO:0007669"/>
    <property type="project" value="UniProtKB-ARBA"/>
</dbReference>
<keyword evidence="8" id="KW-0414">Isoprene biosynthesis</keyword>
<evidence type="ECO:0000313" key="14">
    <source>
        <dbReference type="Proteomes" id="UP000518316"/>
    </source>
</evidence>
<name>A0A7W3TSU9_9LACO</name>
<dbReference type="SFLD" id="SFLDG01017">
    <property type="entry name" value="Polyprenyl_Transferase_Like"/>
    <property type="match status" value="1"/>
</dbReference>
<evidence type="ECO:0000313" key="13">
    <source>
        <dbReference type="EMBL" id="MBB1070262.1"/>
    </source>
</evidence>
<dbReference type="Proteomes" id="UP000518316">
    <property type="component" value="Unassembled WGS sequence"/>
</dbReference>
<dbReference type="InterPro" id="IPR033749">
    <property type="entry name" value="Polyprenyl_synt_CS"/>
</dbReference>
<evidence type="ECO:0000256" key="6">
    <source>
        <dbReference type="ARBA" id="ARBA00022723"/>
    </source>
</evidence>
<dbReference type="EMBL" id="JACIVC010000066">
    <property type="protein sequence ID" value="MBB1070262.1"/>
    <property type="molecule type" value="Genomic_DNA"/>
</dbReference>
<comment type="similarity">
    <text evidence="2 12">Belongs to the FPP/GGPP synthase family.</text>
</comment>
<dbReference type="InterPro" id="IPR000092">
    <property type="entry name" value="Polyprenyl_synt"/>
</dbReference>
<dbReference type="RefSeq" id="WP_182598733.1">
    <property type="nucleotide sequence ID" value="NZ_JACIVC010000066.1"/>
</dbReference>
<dbReference type="Gene3D" id="1.10.600.10">
    <property type="entry name" value="Farnesyl Diphosphate Synthase"/>
    <property type="match status" value="1"/>
</dbReference>
<proteinExistence type="inferred from homology"/>
<gene>
    <name evidence="13" type="ORF">H5S40_08870</name>
</gene>
<sequence length="290" mass="31753">MITSIPDLKEQIDNYLAKFLPQDIDQDTLRNSMEYSVMAGGKRLRPALTLATVELLGGTINEDILRVATALELLHTYSLIHDDLPAMDNDALRRGKPTNHCKFGAGMATLAGDGLLTLAFQWVTDNNLSADIRSRLAFELAKAAGPAGMVAGQARDIEGEHQRLSLEQLRYLHRQKTGALIQYAVLAGGIIMDQPAKVQQELAAFGANYGLAFQIYDDLMDVLGTTEQMGKAVHKDAAEQKNTYPGLLGVDGAKKQLHNALIAATQSQRQLEKLTSKSFAGYDEFLAYFK</sequence>
<dbReference type="GO" id="GO:0004337">
    <property type="term" value="F:(2E,6E)-farnesyl diphosphate synthase activity"/>
    <property type="evidence" value="ECO:0007669"/>
    <property type="project" value="UniProtKB-EC"/>
</dbReference>
<keyword evidence="5 12" id="KW-0808">Transferase</keyword>
<evidence type="ECO:0000256" key="3">
    <source>
        <dbReference type="ARBA" id="ARBA00012439"/>
    </source>
</evidence>
<dbReference type="GO" id="GO:0005737">
    <property type="term" value="C:cytoplasm"/>
    <property type="evidence" value="ECO:0007669"/>
    <property type="project" value="UniProtKB-ARBA"/>
</dbReference>
<dbReference type="InterPro" id="IPR053378">
    <property type="entry name" value="Prenyl_diphosphate_synthase"/>
</dbReference>
<evidence type="ECO:0000256" key="4">
    <source>
        <dbReference type="ARBA" id="ARBA00015100"/>
    </source>
</evidence>
<dbReference type="SUPFAM" id="SSF48576">
    <property type="entry name" value="Terpenoid synthases"/>
    <property type="match status" value="1"/>
</dbReference>
<evidence type="ECO:0000256" key="12">
    <source>
        <dbReference type="RuleBase" id="RU004466"/>
    </source>
</evidence>
<dbReference type="PANTHER" id="PTHR43281:SF1">
    <property type="entry name" value="FARNESYL DIPHOSPHATE SYNTHASE"/>
    <property type="match status" value="1"/>
</dbReference>
<dbReference type="PANTHER" id="PTHR43281">
    <property type="entry name" value="FARNESYL DIPHOSPHATE SYNTHASE"/>
    <property type="match status" value="1"/>
</dbReference>
<dbReference type="PROSITE" id="PS00444">
    <property type="entry name" value="POLYPRENYL_SYNTHASE_2"/>
    <property type="match status" value="1"/>
</dbReference>
<dbReference type="PROSITE" id="PS00723">
    <property type="entry name" value="POLYPRENYL_SYNTHASE_1"/>
    <property type="match status" value="1"/>
</dbReference>
<keyword evidence="14" id="KW-1185">Reference proteome</keyword>
<dbReference type="CDD" id="cd00685">
    <property type="entry name" value="Trans_IPPS_HT"/>
    <property type="match status" value="1"/>
</dbReference>
<evidence type="ECO:0000256" key="10">
    <source>
        <dbReference type="ARBA" id="ARBA00032873"/>
    </source>
</evidence>
<accession>A0A7W3TSU9</accession>
<dbReference type="EC" id="2.5.1.10" evidence="3"/>
<dbReference type="GO" id="GO:0046872">
    <property type="term" value="F:metal ion binding"/>
    <property type="evidence" value="ECO:0007669"/>
    <property type="project" value="UniProtKB-KW"/>
</dbReference>
<evidence type="ECO:0000256" key="9">
    <source>
        <dbReference type="ARBA" id="ARBA00032380"/>
    </source>
</evidence>
<dbReference type="AlphaFoldDB" id="A0A7W3TSU9"/>
<dbReference type="FunFam" id="1.10.600.10:FF:000001">
    <property type="entry name" value="Geranylgeranyl diphosphate synthase"/>
    <property type="match status" value="1"/>
</dbReference>
<comment type="catalytic activity">
    <reaction evidence="11">
        <text>isopentenyl diphosphate + (2E)-geranyl diphosphate = (2E,6E)-farnesyl diphosphate + diphosphate</text>
        <dbReference type="Rhea" id="RHEA:19361"/>
        <dbReference type="ChEBI" id="CHEBI:33019"/>
        <dbReference type="ChEBI" id="CHEBI:58057"/>
        <dbReference type="ChEBI" id="CHEBI:128769"/>
        <dbReference type="ChEBI" id="CHEBI:175763"/>
        <dbReference type="EC" id="2.5.1.10"/>
    </reaction>
</comment>
<evidence type="ECO:0000256" key="7">
    <source>
        <dbReference type="ARBA" id="ARBA00022842"/>
    </source>
</evidence>
<comment type="caution">
    <text evidence="13">The sequence shown here is derived from an EMBL/GenBank/DDBJ whole genome shotgun (WGS) entry which is preliminary data.</text>
</comment>